<gene>
    <name evidence="7" type="ORF">MICPUCDRAFT_19084</name>
</gene>
<dbReference type="GeneID" id="9686256"/>
<dbReference type="eggNOG" id="KOG0549">
    <property type="taxonomic scope" value="Eukaryota"/>
</dbReference>
<dbReference type="Pfam" id="PF01346">
    <property type="entry name" value="FKBP_N"/>
    <property type="match status" value="1"/>
</dbReference>
<keyword evidence="8" id="KW-1185">Reference proteome</keyword>
<dbReference type="KEGG" id="mpp:MICPUCDRAFT_19084"/>
<evidence type="ECO:0000256" key="1">
    <source>
        <dbReference type="ARBA" id="ARBA00000971"/>
    </source>
</evidence>
<protein>
    <recommendedName>
        <fullName evidence="2 5">peptidylprolyl isomerase</fullName>
        <ecNumber evidence="2 5">5.2.1.8</ecNumber>
    </recommendedName>
</protein>
<dbReference type="SUPFAM" id="SSF54534">
    <property type="entry name" value="FKBP-like"/>
    <property type="match status" value="1"/>
</dbReference>
<dbReference type="Pfam" id="PF00254">
    <property type="entry name" value="FKBP_C"/>
    <property type="match status" value="1"/>
</dbReference>
<dbReference type="Proteomes" id="UP000001876">
    <property type="component" value="Unassembled WGS sequence"/>
</dbReference>
<dbReference type="AlphaFoldDB" id="C1MY70"/>
<evidence type="ECO:0000256" key="3">
    <source>
        <dbReference type="ARBA" id="ARBA00023110"/>
    </source>
</evidence>
<evidence type="ECO:0000259" key="6">
    <source>
        <dbReference type="PROSITE" id="PS50059"/>
    </source>
</evidence>
<keyword evidence="4 5" id="KW-0413">Isomerase</keyword>
<comment type="catalytic activity">
    <reaction evidence="1 5">
        <text>[protein]-peptidylproline (omega=180) = [protein]-peptidylproline (omega=0)</text>
        <dbReference type="Rhea" id="RHEA:16237"/>
        <dbReference type="Rhea" id="RHEA-COMP:10747"/>
        <dbReference type="Rhea" id="RHEA-COMP:10748"/>
        <dbReference type="ChEBI" id="CHEBI:83833"/>
        <dbReference type="ChEBI" id="CHEBI:83834"/>
        <dbReference type="EC" id="5.2.1.8"/>
    </reaction>
</comment>
<dbReference type="PANTHER" id="PTHR45779:SF7">
    <property type="entry name" value="PEPTIDYLPROLYL ISOMERASE"/>
    <property type="match status" value="1"/>
</dbReference>
<evidence type="ECO:0000256" key="2">
    <source>
        <dbReference type="ARBA" id="ARBA00013194"/>
    </source>
</evidence>
<name>C1MY70_MICPC</name>
<dbReference type="GO" id="GO:0005783">
    <property type="term" value="C:endoplasmic reticulum"/>
    <property type="evidence" value="ECO:0007669"/>
    <property type="project" value="TreeGrafter"/>
</dbReference>
<evidence type="ECO:0000313" key="8">
    <source>
        <dbReference type="Proteomes" id="UP000001876"/>
    </source>
</evidence>
<organism evidence="8">
    <name type="scientific">Micromonas pusilla (strain CCMP1545)</name>
    <name type="common">Picoplanktonic green alga</name>
    <dbReference type="NCBI Taxonomy" id="564608"/>
    <lineage>
        <taxon>Eukaryota</taxon>
        <taxon>Viridiplantae</taxon>
        <taxon>Chlorophyta</taxon>
        <taxon>Mamiellophyceae</taxon>
        <taxon>Mamiellales</taxon>
        <taxon>Mamiellaceae</taxon>
        <taxon>Micromonas</taxon>
    </lineage>
</organism>
<sequence>MRLTLKRFKDGPNRTKPEGRVWLEGNALRDGVTTTPSGLQYEVLESGSGPAGRVALDTKCEYAGTLLDGTEFDSSYKRGKPLTFAPMQVIKGWTEAMRMMREGDKWRMYLPAELGYGGRGSGRFIKPGDVLVFEMQIIRVLG</sequence>
<dbReference type="Gene3D" id="3.10.50.40">
    <property type="match status" value="1"/>
</dbReference>
<accession>C1MY70</accession>
<dbReference type="EC" id="5.2.1.8" evidence="2 5"/>
<evidence type="ECO:0000313" key="7">
    <source>
        <dbReference type="EMBL" id="EEH55588.1"/>
    </source>
</evidence>
<dbReference type="InterPro" id="IPR046357">
    <property type="entry name" value="PPIase_dom_sf"/>
</dbReference>
<dbReference type="OMA" id="DLAWGKR"/>
<evidence type="ECO:0000256" key="5">
    <source>
        <dbReference type="PROSITE-ProRule" id="PRU00277"/>
    </source>
</evidence>
<dbReference type="GO" id="GO:0003755">
    <property type="term" value="F:peptidyl-prolyl cis-trans isomerase activity"/>
    <property type="evidence" value="ECO:0007669"/>
    <property type="project" value="UniProtKB-KW"/>
</dbReference>
<dbReference type="PANTHER" id="PTHR45779">
    <property type="entry name" value="PEPTIDYLPROLYL ISOMERASE"/>
    <property type="match status" value="1"/>
</dbReference>
<dbReference type="InterPro" id="IPR044609">
    <property type="entry name" value="FKBP2/11"/>
</dbReference>
<dbReference type="PROSITE" id="PS50059">
    <property type="entry name" value="FKBP_PPIASE"/>
    <property type="match status" value="1"/>
</dbReference>
<dbReference type="STRING" id="564608.C1MY70"/>
<dbReference type="InterPro" id="IPR000774">
    <property type="entry name" value="PPIase_FKBP_N"/>
</dbReference>
<dbReference type="InterPro" id="IPR001179">
    <property type="entry name" value="PPIase_FKBP_dom"/>
</dbReference>
<proteinExistence type="predicted"/>
<keyword evidence="3 5" id="KW-0697">Rotamase</keyword>
<dbReference type="RefSeq" id="XP_003060819.1">
    <property type="nucleotide sequence ID" value="XM_003060773.1"/>
</dbReference>
<evidence type="ECO:0000256" key="4">
    <source>
        <dbReference type="ARBA" id="ARBA00023235"/>
    </source>
</evidence>
<reference evidence="7 8" key="1">
    <citation type="journal article" date="2009" name="Science">
        <title>Green evolution and dynamic adaptations revealed by genomes of the marine picoeukaryotes Micromonas.</title>
        <authorList>
            <person name="Worden A.Z."/>
            <person name="Lee J.H."/>
            <person name="Mock T."/>
            <person name="Rouze P."/>
            <person name="Simmons M.P."/>
            <person name="Aerts A.L."/>
            <person name="Allen A.E."/>
            <person name="Cuvelier M.L."/>
            <person name="Derelle E."/>
            <person name="Everett M.V."/>
            <person name="Foulon E."/>
            <person name="Grimwood J."/>
            <person name="Gundlach H."/>
            <person name="Henrissat B."/>
            <person name="Napoli C."/>
            <person name="McDonald S.M."/>
            <person name="Parker M.S."/>
            <person name="Rombauts S."/>
            <person name="Salamov A."/>
            <person name="Von Dassow P."/>
            <person name="Badger J.H."/>
            <person name="Coutinho P.M."/>
            <person name="Demir E."/>
            <person name="Dubchak I."/>
            <person name="Gentemann C."/>
            <person name="Eikrem W."/>
            <person name="Gready J.E."/>
            <person name="John U."/>
            <person name="Lanier W."/>
            <person name="Lindquist E.A."/>
            <person name="Lucas S."/>
            <person name="Mayer K.F."/>
            <person name="Moreau H."/>
            <person name="Not F."/>
            <person name="Otillar R."/>
            <person name="Panaud O."/>
            <person name="Pangilinan J."/>
            <person name="Paulsen I."/>
            <person name="Piegu B."/>
            <person name="Poliakov A."/>
            <person name="Robbens S."/>
            <person name="Schmutz J."/>
            <person name="Toulza E."/>
            <person name="Wyss T."/>
            <person name="Zelensky A."/>
            <person name="Zhou K."/>
            <person name="Armbrust E.V."/>
            <person name="Bhattacharya D."/>
            <person name="Goodenough U.W."/>
            <person name="Van de Peer Y."/>
            <person name="Grigoriev I.V."/>
        </authorList>
    </citation>
    <scope>NUCLEOTIDE SEQUENCE [LARGE SCALE GENOMIC DNA]</scope>
    <source>
        <strain evidence="7 8">CCMP1545</strain>
    </source>
</reference>
<dbReference type="EMBL" id="GG663742">
    <property type="protein sequence ID" value="EEH55588.1"/>
    <property type="molecule type" value="Genomic_DNA"/>
</dbReference>
<feature type="domain" description="PPIase FKBP-type" evidence="6">
    <location>
        <begin position="55"/>
        <end position="141"/>
    </location>
</feature>
<dbReference type="OrthoDB" id="1902587at2759"/>
<dbReference type="GO" id="GO:0006457">
    <property type="term" value="P:protein folding"/>
    <property type="evidence" value="ECO:0007669"/>
    <property type="project" value="InterPro"/>
</dbReference>